<keyword evidence="3" id="KW-1185">Reference proteome</keyword>
<reference evidence="2 3" key="1">
    <citation type="journal article" date="2013" name="Genome Announc.">
        <title>Draft Genome Sequence of Cesiribacter andamanensis Strain AMV16T, Isolated from a Soil Sample from a Mud Volcano in the Andaman Islands, India.</title>
        <authorList>
            <person name="Shivaji S."/>
            <person name="Ara S."/>
            <person name="Begum Z."/>
            <person name="Srinivas T.N."/>
            <person name="Singh A."/>
            <person name="Kumar Pinnaka A."/>
        </authorList>
    </citation>
    <scope>NUCLEOTIDE SEQUENCE [LARGE SCALE GENOMIC DNA]</scope>
    <source>
        <strain evidence="2 3">AMV16</strain>
    </source>
</reference>
<gene>
    <name evidence="2" type="ORF">ADICEAN_00050</name>
</gene>
<sequence length="308" mass="35614">MKRVSLSIFMSLLLACMLQPAFAQMASKKPVGDAVYAVYKEKGIDKALEEYQTLKKKKAADYTFDEQQLNAIGYKLMNTDNDMAAAKKVFWLNMQEYPSAVNPKDSYADVLVRMGEKDEARTYYKAAIEEFEKKNDFERNVSRNAKSKLALLDKKHQTFTFLTGSWAMEGIYWNEQNKEQKDSGDVTFSFANDMVMIVEMKQHARANSDIPGSVWVITYNAQRDVYETAWVDPSQRGLQPSVLTPQAAEGNKQIYLEEFTEDDTRYVLRHEIIPQGNTVQWTMFESKNGQDFRKMYQMDMSRQELSKN</sequence>
<feature type="chain" id="PRO_5004082512" evidence="1">
    <location>
        <begin position="24"/>
        <end position="308"/>
    </location>
</feature>
<dbReference type="AlphaFoldDB" id="M7P2M0"/>
<feature type="signal peptide" evidence="1">
    <location>
        <begin position="1"/>
        <end position="23"/>
    </location>
</feature>
<evidence type="ECO:0000313" key="2">
    <source>
        <dbReference type="EMBL" id="EMR04779.1"/>
    </source>
</evidence>
<evidence type="ECO:0000313" key="3">
    <source>
        <dbReference type="Proteomes" id="UP000011910"/>
    </source>
</evidence>
<accession>M7P2M0</accession>
<dbReference type="OrthoDB" id="9814760at2"/>
<name>M7P2M0_9BACT</name>
<dbReference type="Proteomes" id="UP000011910">
    <property type="component" value="Unassembled WGS sequence"/>
</dbReference>
<dbReference type="PROSITE" id="PS51257">
    <property type="entry name" value="PROKAR_LIPOPROTEIN"/>
    <property type="match status" value="1"/>
</dbReference>
<dbReference type="RefSeq" id="WP_009193464.1">
    <property type="nucleotide sequence ID" value="NZ_AODQ01000001.1"/>
</dbReference>
<keyword evidence="1" id="KW-0732">Signal</keyword>
<dbReference type="EMBL" id="AODQ01000001">
    <property type="protein sequence ID" value="EMR04779.1"/>
    <property type="molecule type" value="Genomic_DNA"/>
</dbReference>
<evidence type="ECO:0000256" key="1">
    <source>
        <dbReference type="SAM" id="SignalP"/>
    </source>
</evidence>
<proteinExistence type="predicted"/>
<comment type="caution">
    <text evidence="2">The sequence shown here is derived from an EMBL/GenBank/DDBJ whole genome shotgun (WGS) entry which is preliminary data.</text>
</comment>
<dbReference type="eggNOG" id="COG0457">
    <property type="taxonomic scope" value="Bacteria"/>
</dbReference>
<protein>
    <submittedName>
        <fullName evidence="2">Uncharacterized protein</fullName>
    </submittedName>
</protein>
<organism evidence="2 3">
    <name type="scientific">Cesiribacter andamanensis AMV16</name>
    <dbReference type="NCBI Taxonomy" id="1279009"/>
    <lineage>
        <taxon>Bacteria</taxon>
        <taxon>Pseudomonadati</taxon>
        <taxon>Bacteroidota</taxon>
        <taxon>Cytophagia</taxon>
        <taxon>Cytophagales</taxon>
        <taxon>Cesiribacteraceae</taxon>
        <taxon>Cesiribacter</taxon>
    </lineage>
</organism>